<keyword evidence="1" id="KW-0812">Transmembrane</keyword>
<keyword evidence="1" id="KW-0472">Membrane</keyword>
<reference evidence="2 3" key="1">
    <citation type="submission" date="2020-02" db="EMBL/GenBank/DDBJ databases">
        <authorList>
            <person name="Khan S.A."/>
            <person name="Jeon C.O."/>
            <person name="Chun B.H."/>
        </authorList>
    </citation>
    <scope>NUCLEOTIDE SEQUENCE [LARGE SCALE GENOMIC DNA]</scope>
    <source>
        <strain evidence="2 3">H239</strain>
    </source>
</reference>
<organism evidence="2 3">
    <name type="scientific">Devosia aurantiaca</name>
    <dbReference type="NCBI Taxonomy" id="2714858"/>
    <lineage>
        <taxon>Bacteria</taxon>
        <taxon>Pseudomonadati</taxon>
        <taxon>Pseudomonadota</taxon>
        <taxon>Alphaproteobacteria</taxon>
        <taxon>Hyphomicrobiales</taxon>
        <taxon>Devosiaceae</taxon>
        <taxon>Devosia</taxon>
    </lineage>
</organism>
<feature type="transmembrane region" description="Helical" evidence="1">
    <location>
        <begin position="152"/>
        <end position="177"/>
    </location>
</feature>
<evidence type="ECO:0008006" key="4">
    <source>
        <dbReference type="Google" id="ProtNLM"/>
    </source>
</evidence>
<dbReference type="Proteomes" id="UP000474802">
    <property type="component" value="Unassembled WGS sequence"/>
</dbReference>
<gene>
    <name evidence="2" type="ORF">G5575_05885</name>
</gene>
<feature type="transmembrane region" description="Helical" evidence="1">
    <location>
        <begin position="65"/>
        <end position="84"/>
    </location>
</feature>
<evidence type="ECO:0000256" key="1">
    <source>
        <dbReference type="SAM" id="Phobius"/>
    </source>
</evidence>
<feature type="transmembrane region" description="Helical" evidence="1">
    <location>
        <begin position="35"/>
        <end position="59"/>
    </location>
</feature>
<dbReference type="AlphaFoldDB" id="A0A6M1SBX4"/>
<sequence length="180" mass="19577">MTLWLTLRDALTGWLKLLRNEPGWEAFFRLSRAGLVTALALFYLFAFLAVMLASLQVGVPTLPGFINIMLVQSLWLAALLIGIFVTRNFLRARTPILPLLIPAIFALIAYLVLGTLVSLILGALLPLLWLGFAVLLFRLGRAAGQWTRGVSVAFAVLTTVLLVGLPMTLYMLSAAAIPAA</sequence>
<keyword evidence="3" id="KW-1185">Reference proteome</keyword>
<comment type="caution">
    <text evidence="2">The sequence shown here is derived from an EMBL/GenBank/DDBJ whole genome shotgun (WGS) entry which is preliminary data.</text>
</comment>
<feature type="transmembrane region" description="Helical" evidence="1">
    <location>
        <begin position="96"/>
        <end position="113"/>
    </location>
</feature>
<proteinExistence type="predicted"/>
<reference evidence="2 3" key="2">
    <citation type="submission" date="2020-03" db="EMBL/GenBank/DDBJ databases">
        <title>Devosia chinhatensis sp. nov., isolated from a hexachlorocyclohexane (HCH) dump site in India.</title>
        <authorList>
            <person name="Kumar M."/>
            <person name="Lal R."/>
        </authorList>
    </citation>
    <scope>NUCLEOTIDE SEQUENCE [LARGE SCALE GENOMIC DNA]</scope>
    <source>
        <strain evidence="2 3">H239</strain>
    </source>
</reference>
<accession>A0A6M1SBX4</accession>
<evidence type="ECO:0000313" key="3">
    <source>
        <dbReference type="Proteomes" id="UP000474802"/>
    </source>
</evidence>
<dbReference type="EMBL" id="JAALFG010000001">
    <property type="protein sequence ID" value="NGP17267.1"/>
    <property type="molecule type" value="Genomic_DNA"/>
</dbReference>
<evidence type="ECO:0000313" key="2">
    <source>
        <dbReference type="EMBL" id="NGP17267.1"/>
    </source>
</evidence>
<keyword evidence="1" id="KW-1133">Transmembrane helix</keyword>
<protein>
    <recommendedName>
        <fullName evidence="4">Yip1 domain-containing protein</fullName>
    </recommendedName>
</protein>
<name>A0A6M1SBX4_9HYPH</name>
<feature type="transmembrane region" description="Helical" evidence="1">
    <location>
        <begin position="119"/>
        <end position="140"/>
    </location>
</feature>
<dbReference type="RefSeq" id="WP_164533469.1">
    <property type="nucleotide sequence ID" value="NZ_JAALFG010000001.1"/>
</dbReference>